<dbReference type="AlphaFoldDB" id="A0A1G8D511"/>
<gene>
    <name evidence="1" type="ORF">SAMN04489796_103124</name>
</gene>
<proteinExistence type="predicted"/>
<protein>
    <submittedName>
        <fullName evidence="1">Uncharacterized protein</fullName>
    </submittedName>
</protein>
<dbReference type="EMBL" id="FNCZ01000003">
    <property type="protein sequence ID" value="SDH52816.1"/>
    <property type="molecule type" value="Genomic_DNA"/>
</dbReference>
<keyword evidence="2" id="KW-1185">Reference proteome</keyword>
<accession>A0A1G8D511</accession>
<sequence>MSSDTLFSAANLLFPEVPVTYFDLTKHEIKDEKIHFYSIIEI</sequence>
<reference evidence="2" key="1">
    <citation type="submission" date="2016-10" db="EMBL/GenBank/DDBJ databases">
        <authorList>
            <person name="Varghese N."/>
            <person name="Submissions S."/>
        </authorList>
    </citation>
    <scope>NUCLEOTIDE SEQUENCE [LARGE SCALE GENOMIC DNA]</scope>
    <source>
        <strain evidence="2">DSM 15363</strain>
    </source>
</reference>
<dbReference type="Proteomes" id="UP000199492">
    <property type="component" value="Unassembled WGS sequence"/>
</dbReference>
<evidence type="ECO:0000313" key="2">
    <source>
        <dbReference type="Proteomes" id="UP000199492"/>
    </source>
</evidence>
<dbReference type="STRING" id="262004.SAMN04489796_103124"/>
<name>A0A1G8D511_9FLAO</name>
<evidence type="ECO:0000313" key="1">
    <source>
        <dbReference type="EMBL" id="SDH52816.1"/>
    </source>
</evidence>
<organism evidence="1 2">
    <name type="scientific">Winogradskyella thalassocola</name>
    <dbReference type="NCBI Taxonomy" id="262004"/>
    <lineage>
        <taxon>Bacteria</taxon>
        <taxon>Pseudomonadati</taxon>
        <taxon>Bacteroidota</taxon>
        <taxon>Flavobacteriia</taxon>
        <taxon>Flavobacteriales</taxon>
        <taxon>Flavobacteriaceae</taxon>
        <taxon>Winogradskyella</taxon>
    </lineage>
</organism>